<evidence type="ECO:0000256" key="14">
    <source>
        <dbReference type="SAM" id="Phobius"/>
    </source>
</evidence>
<sequence length="128" mass="14937">MEQNYLATDTDLYAATNIFSKYLQAKSDNEEKEIQCDIINENNCTSSTDVTRLSYKERLRWHLKEFCYKTSIHGVPMLENAPNNIYRMIWIALLLACAIVFVLQAIFIVAKYQRNDKNTIIELKFETG</sequence>
<evidence type="ECO:0000256" key="6">
    <source>
        <dbReference type="ARBA" id="ARBA00022989"/>
    </source>
</evidence>
<organism evidence="16 18">
    <name type="scientific">Dracunculus medinensis</name>
    <name type="common">Guinea worm</name>
    <dbReference type="NCBI Taxonomy" id="318479"/>
    <lineage>
        <taxon>Eukaryota</taxon>
        <taxon>Metazoa</taxon>
        <taxon>Ecdysozoa</taxon>
        <taxon>Nematoda</taxon>
        <taxon>Chromadorea</taxon>
        <taxon>Rhabditida</taxon>
        <taxon>Spirurina</taxon>
        <taxon>Dracunculoidea</taxon>
        <taxon>Dracunculidae</taxon>
        <taxon>Dracunculus</taxon>
    </lineage>
</organism>
<dbReference type="GO" id="GO:0016020">
    <property type="term" value="C:membrane"/>
    <property type="evidence" value="ECO:0007669"/>
    <property type="project" value="UniProtKB-SubCell"/>
</dbReference>
<dbReference type="AlphaFoldDB" id="A0A0N4UNJ3"/>
<evidence type="ECO:0000256" key="4">
    <source>
        <dbReference type="ARBA" id="ARBA00022461"/>
    </source>
</evidence>
<accession>A0A0N4UNJ3</accession>
<keyword evidence="7" id="KW-0915">Sodium</keyword>
<evidence type="ECO:0000256" key="9">
    <source>
        <dbReference type="ARBA" id="ARBA00023136"/>
    </source>
</evidence>
<keyword evidence="3 13" id="KW-0813">Transport</keyword>
<protein>
    <submittedName>
        <fullName evidence="18">Ac81-like protein</fullName>
    </submittedName>
</protein>
<name>A0A0N4UNJ3_DRAME</name>
<evidence type="ECO:0000313" key="16">
    <source>
        <dbReference type="Proteomes" id="UP000038040"/>
    </source>
</evidence>
<reference evidence="15 17" key="2">
    <citation type="submission" date="2018-11" db="EMBL/GenBank/DDBJ databases">
        <authorList>
            <consortium name="Pathogen Informatics"/>
        </authorList>
    </citation>
    <scope>NUCLEOTIDE SEQUENCE [LARGE SCALE GENOMIC DNA]</scope>
</reference>
<keyword evidence="6 14" id="KW-1133">Transmembrane helix</keyword>
<keyword evidence="8 13" id="KW-0406">Ion transport</keyword>
<dbReference type="Pfam" id="PF00858">
    <property type="entry name" value="ASC"/>
    <property type="match status" value="1"/>
</dbReference>
<keyword evidence="17" id="KW-1185">Reference proteome</keyword>
<keyword evidence="12 13" id="KW-0407">Ion channel</keyword>
<dbReference type="STRING" id="318479.A0A0N4UNJ3"/>
<comment type="similarity">
    <text evidence="2 13">Belongs to the amiloride-sensitive sodium channel (TC 1.A.6) family.</text>
</comment>
<dbReference type="EMBL" id="UYYG01000109">
    <property type="protein sequence ID" value="VDN53179.1"/>
    <property type="molecule type" value="Genomic_DNA"/>
</dbReference>
<reference evidence="18" key="1">
    <citation type="submission" date="2017-02" db="UniProtKB">
        <authorList>
            <consortium name="WormBaseParasite"/>
        </authorList>
    </citation>
    <scope>IDENTIFICATION</scope>
</reference>
<gene>
    <name evidence="15" type="ORF">DME_LOCUS3152</name>
</gene>
<keyword evidence="5 13" id="KW-0812">Transmembrane</keyword>
<evidence type="ECO:0000256" key="13">
    <source>
        <dbReference type="RuleBase" id="RU000679"/>
    </source>
</evidence>
<dbReference type="InterPro" id="IPR001873">
    <property type="entry name" value="ENaC"/>
</dbReference>
<evidence type="ECO:0000256" key="12">
    <source>
        <dbReference type="ARBA" id="ARBA00023303"/>
    </source>
</evidence>
<evidence type="ECO:0000256" key="2">
    <source>
        <dbReference type="ARBA" id="ARBA00007193"/>
    </source>
</evidence>
<dbReference type="OrthoDB" id="5813816at2759"/>
<dbReference type="Proteomes" id="UP000038040">
    <property type="component" value="Unplaced"/>
</dbReference>
<evidence type="ECO:0000313" key="17">
    <source>
        <dbReference type="Proteomes" id="UP000274756"/>
    </source>
</evidence>
<evidence type="ECO:0000256" key="5">
    <source>
        <dbReference type="ARBA" id="ARBA00022692"/>
    </source>
</evidence>
<keyword evidence="9 14" id="KW-0472">Membrane</keyword>
<dbReference type="GO" id="GO:0005272">
    <property type="term" value="F:sodium channel activity"/>
    <property type="evidence" value="ECO:0007669"/>
    <property type="project" value="UniProtKB-KW"/>
</dbReference>
<evidence type="ECO:0000256" key="10">
    <source>
        <dbReference type="ARBA" id="ARBA00023180"/>
    </source>
</evidence>
<dbReference type="Proteomes" id="UP000274756">
    <property type="component" value="Unassembled WGS sequence"/>
</dbReference>
<keyword evidence="10" id="KW-0325">Glycoprotein</keyword>
<evidence type="ECO:0000256" key="3">
    <source>
        <dbReference type="ARBA" id="ARBA00022448"/>
    </source>
</evidence>
<feature type="transmembrane region" description="Helical" evidence="14">
    <location>
        <begin position="85"/>
        <end position="110"/>
    </location>
</feature>
<evidence type="ECO:0000256" key="11">
    <source>
        <dbReference type="ARBA" id="ARBA00023201"/>
    </source>
</evidence>
<dbReference type="WBParaSite" id="DME_0000947501-mRNA-1">
    <property type="protein sequence ID" value="DME_0000947501-mRNA-1"/>
    <property type="gene ID" value="DME_0000947501"/>
</dbReference>
<keyword evidence="11 13" id="KW-0739">Sodium transport</keyword>
<evidence type="ECO:0000313" key="15">
    <source>
        <dbReference type="EMBL" id="VDN53179.1"/>
    </source>
</evidence>
<keyword evidence="4 13" id="KW-0894">Sodium channel</keyword>
<evidence type="ECO:0000256" key="7">
    <source>
        <dbReference type="ARBA" id="ARBA00023053"/>
    </source>
</evidence>
<evidence type="ECO:0000256" key="1">
    <source>
        <dbReference type="ARBA" id="ARBA00004141"/>
    </source>
</evidence>
<comment type="subcellular location">
    <subcellularLocation>
        <location evidence="1">Membrane</location>
        <topology evidence="1">Multi-pass membrane protein</topology>
    </subcellularLocation>
</comment>
<proteinExistence type="inferred from homology"/>
<evidence type="ECO:0000313" key="18">
    <source>
        <dbReference type="WBParaSite" id="DME_0000947501-mRNA-1"/>
    </source>
</evidence>
<evidence type="ECO:0000256" key="8">
    <source>
        <dbReference type="ARBA" id="ARBA00023065"/>
    </source>
</evidence>